<dbReference type="Pfam" id="PF13620">
    <property type="entry name" value="CarboxypepD_reg"/>
    <property type="match status" value="1"/>
</dbReference>
<feature type="chain" id="PRO_5032726378" evidence="7">
    <location>
        <begin position="27"/>
        <end position="1149"/>
    </location>
</feature>
<evidence type="ECO:0000256" key="7">
    <source>
        <dbReference type="SAM" id="SignalP"/>
    </source>
</evidence>
<reference evidence="10 11" key="1">
    <citation type="submission" date="2020-10" db="EMBL/GenBank/DDBJ databases">
        <title>Complete genome sequence of Paludibaculum fermentans P105T, a facultatively anaerobic acidobacterium capable of dissimilatory Fe(III) reduction.</title>
        <authorList>
            <person name="Dedysh S.N."/>
            <person name="Beletsky A.V."/>
            <person name="Kulichevskaya I.S."/>
            <person name="Mardanov A.V."/>
            <person name="Ravin N.V."/>
        </authorList>
    </citation>
    <scope>NUCLEOTIDE SEQUENCE [LARGE SCALE GENOMIC DNA]</scope>
    <source>
        <strain evidence="10 11">P105</strain>
    </source>
</reference>
<evidence type="ECO:0000256" key="1">
    <source>
        <dbReference type="ARBA" id="ARBA00004571"/>
    </source>
</evidence>
<evidence type="ECO:0000256" key="5">
    <source>
        <dbReference type="ARBA" id="ARBA00023136"/>
    </source>
</evidence>
<keyword evidence="2" id="KW-0813">Transport</keyword>
<evidence type="ECO:0000259" key="9">
    <source>
        <dbReference type="Pfam" id="PF25183"/>
    </source>
</evidence>
<dbReference type="RefSeq" id="WP_194451526.1">
    <property type="nucleotide sequence ID" value="NZ_CP063849.1"/>
</dbReference>
<feature type="domain" description="TonB-dependent receptor plug" evidence="8">
    <location>
        <begin position="133"/>
        <end position="238"/>
    </location>
</feature>
<dbReference type="InterPro" id="IPR008969">
    <property type="entry name" value="CarboxyPept-like_regulatory"/>
</dbReference>
<evidence type="ECO:0000256" key="4">
    <source>
        <dbReference type="ARBA" id="ARBA00022692"/>
    </source>
</evidence>
<accession>A0A7S7NUA0</accession>
<protein>
    <submittedName>
        <fullName evidence="10">Carboxypeptidase regulatory-like domain-containing protein</fullName>
    </submittedName>
</protein>
<keyword evidence="7" id="KW-0732">Signal</keyword>
<name>A0A7S7NUA0_PALFE</name>
<proteinExistence type="predicted"/>
<keyword evidence="10" id="KW-0645">Protease</keyword>
<dbReference type="GO" id="GO:0015344">
    <property type="term" value="F:siderophore uptake transmembrane transporter activity"/>
    <property type="evidence" value="ECO:0007669"/>
    <property type="project" value="TreeGrafter"/>
</dbReference>
<dbReference type="GO" id="GO:0044718">
    <property type="term" value="P:siderophore transmembrane transport"/>
    <property type="evidence" value="ECO:0007669"/>
    <property type="project" value="TreeGrafter"/>
</dbReference>
<dbReference type="GO" id="GO:0009279">
    <property type="term" value="C:cell outer membrane"/>
    <property type="evidence" value="ECO:0007669"/>
    <property type="project" value="UniProtKB-SubCell"/>
</dbReference>
<evidence type="ECO:0000256" key="3">
    <source>
        <dbReference type="ARBA" id="ARBA00022452"/>
    </source>
</evidence>
<dbReference type="Proteomes" id="UP000593892">
    <property type="component" value="Chromosome"/>
</dbReference>
<keyword evidence="4" id="KW-0812">Transmembrane</keyword>
<dbReference type="InterPro" id="IPR036942">
    <property type="entry name" value="Beta-barrel_TonB_sf"/>
</dbReference>
<dbReference type="InterPro" id="IPR057601">
    <property type="entry name" value="Oar-like_b-barrel"/>
</dbReference>
<dbReference type="Gene3D" id="2.40.170.20">
    <property type="entry name" value="TonB-dependent receptor, beta-barrel domain"/>
    <property type="match status" value="1"/>
</dbReference>
<keyword evidence="5" id="KW-0472">Membrane</keyword>
<comment type="subcellular location">
    <subcellularLocation>
        <location evidence="1">Cell outer membrane</location>
        <topology evidence="1">Multi-pass membrane protein</topology>
    </subcellularLocation>
</comment>
<dbReference type="GO" id="GO:0004180">
    <property type="term" value="F:carboxypeptidase activity"/>
    <property type="evidence" value="ECO:0007669"/>
    <property type="project" value="UniProtKB-KW"/>
</dbReference>
<feature type="signal peptide" evidence="7">
    <location>
        <begin position="1"/>
        <end position="26"/>
    </location>
</feature>
<organism evidence="10 11">
    <name type="scientific">Paludibaculum fermentans</name>
    <dbReference type="NCBI Taxonomy" id="1473598"/>
    <lineage>
        <taxon>Bacteria</taxon>
        <taxon>Pseudomonadati</taxon>
        <taxon>Acidobacteriota</taxon>
        <taxon>Terriglobia</taxon>
        <taxon>Bryobacterales</taxon>
        <taxon>Bryobacteraceae</taxon>
        <taxon>Paludibaculum</taxon>
    </lineage>
</organism>
<dbReference type="InterPro" id="IPR039426">
    <property type="entry name" value="TonB-dep_rcpt-like"/>
</dbReference>
<evidence type="ECO:0000259" key="8">
    <source>
        <dbReference type="Pfam" id="PF07715"/>
    </source>
</evidence>
<dbReference type="SUPFAM" id="SSF49464">
    <property type="entry name" value="Carboxypeptidase regulatory domain-like"/>
    <property type="match status" value="1"/>
</dbReference>
<dbReference type="PANTHER" id="PTHR30069">
    <property type="entry name" value="TONB-DEPENDENT OUTER MEMBRANE RECEPTOR"/>
    <property type="match status" value="1"/>
</dbReference>
<dbReference type="PANTHER" id="PTHR30069:SF46">
    <property type="entry name" value="OAR PROTEIN"/>
    <property type="match status" value="1"/>
</dbReference>
<dbReference type="Gene3D" id="2.170.130.10">
    <property type="entry name" value="TonB-dependent receptor, plug domain"/>
    <property type="match status" value="1"/>
</dbReference>
<dbReference type="InterPro" id="IPR012910">
    <property type="entry name" value="Plug_dom"/>
</dbReference>
<evidence type="ECO:0000313" key="11">
    <source>
        <dbReference type="Proteomes" id="UP000593892"/>
    </source>
</evidence>
<keyword evidence="10" id="KW-0121">Carboxypeptidase</keyword>
<evidence type="ECO:0000256" key="6">
    <source>
        <dbReference type="ARBA" id="ARBA00023237"/>
    </source>
</evidence>
<evidence type="ECO:0000313" key="10">
    <source>
        <dbReference type="EMBL" id="QOY89863.1"/>
    </source>
</evidence>
<dbReference type="InterPro" id="IPR037066">
    <property type="entry name" value="Plug_dom_sf"/>
</dbReference>
<dbReference type="Gene3D" id="2.60.40.1120">
    <property type="entry name" value="Carboxypeptidase-like, regulatory domain"/>
    <property type="match status" value="1"/>
</dbReference>
<dbReference type="AlphaFoldDB" id="A0A7S7NUA0"/>
<evidence type="ECO:0000256" key="2">
    <source>
        <dbReference type="ARBA" id="ARBA00022448"/>
    </source>
</evidence>
<feature type="domain" description="TonB-dependent transporter Oar-like beta-barrel" evidence="9">
    <location>
        <begin position="245"/>
        <end position="1142"/>
    </location>
</feature>
<dbReference type="Pfam" id="PF07715">
    <property type="entry name" value="Plug"/>
    <property type="match status" value="1"/>
</dbReference>
<dbReference type="Pfam" id="PF25183">
    <property type="entry name" value="OMP_b-brl_4"/>
    <property type="match status" value="1"/>
</dbReference>
<keyword evidence="11" id="KW-1185">Reference proteome</keyword>
<gene>
    <name evidence="10" type="ORF">IRI77_07885</name>
</gene>
<dbReference type="SUPFAM" id="SSF56935">
    <property type="entry name" value="Porins"/>
    <property type="match status" value="1"/>
</dbReference>
<keyword evidence="6" id="KW-0998">Cell outer membrane</keyword>
<keyword evidence="10" id="KW-0378">Hydrolase</keyword>
<keyword evidence="3" id="KW-1134">Transmembrane beta strand</keyword>
<dbReference type="KEGG" id="pfer:IRI77_07885"/>
<sequence length="1149" mass="125958">MSRFRFVAGAAAVWAAAAFLAVPLRAQSDLGSIQGYVRDPSGATIPNAKVTVNNETGLERVSTTNESGRYVITNIPPGFYRVSVTATGFKKYESSGNKLDPSAALALDMSLTIGAANESVVVTANSAALQTESAAIQKVVTRQQIDSLELNGRNPIFMANLVPGTRGGNLSALSFSFSQGPNNINGARTQDSLITFDGAPAVRTRSNGTSLGSADVDSTSEIQILTSNYAAEYGRSSGGQIRILTKTGTNEFHGAAYEYLRNTAFNANTWTRNNTLGQGFVPPFHYNQFGYNAGGPFYIPGRLNRDKNKFFWYWGQEWVRNRYLDTNSMTVPSMAMRQGDFSELLNPTNVYYGKVVQIKDPTTGNPFPNNVIPTNRLSPSGVGILSEFPKPNLTVPINTNQFWYAALPHPQDQRKDTLAADMNLTDTQRIQFRRMNYAFNEYQPLDGGTPFTPKYFNRPNQTNSVNYVWTISPTMVNEFLATVSLDDVYIPVDTANFLDRTTIGINYPYIFPQGKLIPTRIPTVNMTGFSGVSGGPYPSHSTGPIYTLSDSFTWIKGNHTLKFGFSFERSGENDNDEINVSACPTCTNNQNGQFSFTDTRSGQPTSGNAAANAALGLFDTYSELGQRAYTIFRGNMYEGFAQDRWKVNQKLTVDLGMRYTVVVPFHAQWGNMIVFDPSLYDPAQAVQVDPKTGAVVPGSGDRYNGMVIPGNGWPDSAAGRFPEANDPQYAYLFRNGVSSDHYSDVRWNQWQPRVGIAYALNPKTVLRAGAGRFFTKLGVSDSIFLGGNPPFQPTANVSFGSVDNPGGTQANSLPLTVTTQSKAFKNPESWEWNFTVERDFFWKSVVSVGYVGRRGLHLQREANINQPTVATVLANPGVNLDALRPYAGYNSIRESDNVASSMYNSLQLSWNRRFANGFSFGAAYTYSKSMDDGSAQRDIIPDTYDAHNLWGLSDFDVTHILIVNYLYELPFFRDQSKLSGKLLGGWQLSGISQFQTGTPCSVAKGNDYAGVGQDGSMSCAGQFWNMNGSPTVVGQFAANGSSDPNQWFSVTNSNGSPIFTAPSAGTFNTTQAVRNIIHNPGLQNWNIGLFKRFSVTEKTGFQFRAEAFNAFNHPNLGGANFDPTSASFGKVTGKTGDVRNLQLSLRFFF</sequence>
<dbReference type="EMBL" id="CP063849">
    <property type="protein sequence ID" value="QOY89863.1"/>
    <property type="molecule type" value="Genomic_DNA"/>
</dbReference>